<dbReference type="OrthoDB" id="3000060at2759"/>
<gene>
    <name evidence="1" type="ORF">FRX48_07985</name>
</gene>
<protein>
    <recommendedName>
        <fullName evidence="3">Peptidase C13, legumain</fullName>
    </recommendedName>
</protein>
<proteinExistence type="predicted"/>
<evidence type="ECO:0000313" key="1">
    <source>
        <dbReference type="EMBL" id="KAA6408243.1"/>
    </source>
</evidence>
<name>A0A5M8PGQ2_9LECA</name>
<reference evidence="1 2" key="1">
    <citation type="submission" date="2019-09" db="EMBL/GenBank/DDBJ databases">
        <title>The hologenome of the rock-dwelling lichen Lasallia pustulata.</title>
        <authorList>
            <person name="Greshake Tzovaras B."/>
            <person name="Segers F."/>
            <person name="Bicker A."/>
            <person name="Dal Grande F."/>
            <person name="Otte J."/>
            <person name="Hankeln T."/>
            <person name="Schmitt I."/>
            <person name="Ebersberger I."/>
        </authorList>
    </citation>
    <scope>NUCLEOTIDE SEQUENCE [LARGE SCALE GENOMIC DNA]</scope>
    <source>
        <strain evidence="1">A1-1</strain>
    </source>
</reference>
<dbReference type="EMBL" id="VXIT01000014">
    <property type="protein sequence ID" value="KAA6408243.1"/>
    <property type="molecule type" value="Genomic_DNA"/>
</dbReference>
<organism evidence="1 2">
    <name type="scientific">Lasallia pustulata</name>
    <dbReference type="NCBI Taxonomy" id="136370"/>
    <lineage>
        <taxon>Eukaryota</taxon>
        <taxon>Fungi</taxon>
        <taxon>Dikarya</taxon>
        <taxon>Ascomycota</taxon>
        <taxon>Pezizomycotina</taxon>
        <taxon>Lecanoromycetes</taxon>
        <taxon>OSLEUM clade</taxon>
        <taxon>Umbilicariomycetidae</taxon>
        <taxon>Umbilicariales</taxon>
        <taxon>Umbilicariaceae</taxon>
        <taxon>Lasallia</taxon>
    </lineage>
</organism>
<evidence type="ECO:0008006" key="3">
    <source>
        <dbReference type="Google" id="ProtNLM"/>
    </source>
</evidence>
<accession>A0A5M8PGQ2</accession>
<evidence type="ECO:0000313" key="2">
    <source>
        <dbReference type="Proteomes" id="UP000324767"/>
    </source>
</evidence>
<comment type="caution">
    <text evidence="1">The sequence shown here is derived from an EMBL/GenBank/DDBJ whole genome shotgun (WGS) entry which is preliminary data.</text>
</comment>
<dbReference type="Proteomes" id="UP000324767">
    <property type="component" value="Unassembled WGS sequence"/>
</dbReference>
<sequence length="572" mass="63704">MSKFHTASLPDVQSTTHVIGLLGANNYFYEDEVKFACDPCVDGWMVSDFAMLNYLFHGLGRTQKWFTCLDIAEITKRYGEYAHGNCYRSRRVVLDAHQQPDPATLSIESPTNLLPKFLDYFRSECANALAQNEPILLCVFAHGEEMEFGVEIGGEEEEGPLLTTKAVSQILSEFDGVQVTMLMTSCYSGGWAITPDLHDETGRSRKTVTTAAGFDQLSESWPKTNTLGRTDGSMYVSSVINVLSTRAAQTSEELLEKPMDTEEFSAVITSELLDVIDSRFGHIHHHAFNVQYDQWADLYTERTGIPLSHYAVRLNALREIPPRALTDIRVDRSSTTEEVNAWEAAHPGATHVAMAASNYGGSLRAARKAISNQAKVYMKGLPGRDSLAPNHRPHRLINECIHAPHLLNDATWQTIWEILHYRIGSMNLAEKFVRRLGISAPKACRWDKDEWMAKNAKSDVGETASVFRRAVLDTGLIPPAPNSRNRYDKALWYIAVMCAESGLPRTEIQARLTTAKKSPVDHWIATGSRSLPPGVRGRKIDFSHVRQTIIHIRIGQSTSTAAAIEQAGCVLL</sequence>
<dbReference type="AlphaFoldDB" id="A0A5M8PGQ2"/>